<dbReference type="Proteomes" id="UP000838412">
    <property type="component" value="Chromosome 11"/>
</dbReference>
<keyword evidence="2" id="KW-1185">Reference proteome</keyword>
<evidence type="ECO:0000313" key="1">
    <source>
        <dbReference type="EMBL" id="CAH1240457.1"/>
    </source>
</evidence>
<dbReference type="EMBL" id="OV696696">
    <property type="protein sequence ID" value="CAH1240457.1"/>
    <property type="molecule type" value="Genomic_DNA"/>
</dbReference>
<dbReference type="PANTHER" id="PTHR47403:SF6">
    <property type="entry name" value="N-ACETYLTRANSFERASE DOMAIN-CONTAINING PROTEIN"/>
    <property type="match status" value="1"/>
</dbReference>
<protein>
    <submittedName>
        <fullName evidence="1">Hypp6033 protein</fullName>
    </submittedName>
</protein>
<name>A0A8J9W8I6_BRALA</name>
<dbReference type="OrthoDB" id="6149413at2759"/>
<dbReference type="CDD" id="cd00882">
    <property type="entry name" value="Ras_like_GTPase"/>
    <property type="match status" value="1"/>
</dbReference>
<dbReference type="InterPro" id="IPR027417">
    <property type="entry name" value="P-loop_NTPase"/>
</dbReference>
<dbReference type="PANTHER" id="PTHR47403">
    <property type="entry name" value="LOC100145250 PROTEIN"/>
    <property type="match status" value="1"/>
</dbReference>
<dbReference type="AlphaFoldDB" id="A0A8J9W8I6"/>
<reference evidence="1" key="1">
    <citation type="submission" date="2022-01" db="EMBL/GenBank/DDBJ databases">
        <authorList>
            <person name="Braso-Vives M."/>
        </authorList>
    </citation>
    <scope>NUCLEOTIDE SEQUENCE</scope>
</reference>
<organism evidence="1 2">
    <name type="scientific">Branchiostoma lanceolatum</name>
    <name type="common">Common lancelet</name>
    <name type="synonym">Amphioxus lanceolatum</name>
    <dbReference type="NCBI Taxonomy" id="7740"/>
    <lineage>
        <taxon>Eukaryota</taxon>
        <taxon>Metazoa</taxon>
        <taxon>Chordata</taxon>
        <taxon>Cephalochordata</taxon>
        <taxon>Leptocardii</taxon>
        <taxon>Amphioxiformes</taxon>
        <taxon>Branchiostomatidae</taxon>
        <taxon>Branchiostoma</taxon>
    </lineage>
</organism>
<dbReference type="SUPFAM" id="SSF52540">
    <property type="entry name" value="P-loop containing nucleoside triphosphate hydrolases"/>
    <property type="match status" value="1"/>
</dbReference>
<proteinExistence type="predicted"/>
<sequence>MFNIVVIGLAGSGKSSLINSVEQAVVGTPANLARVGRGAGGNVTLCIEGCKMFSTLEDKLRDKVTFRDFVGLPNRNDETIRTLISLALDGRIPENQPLINPEYFEMCKEELEDEFPATQDGPKIHRVVVVCAADEEIPVNLLKATKMAAQPATTASDRNIPLFLFVSKVDKMVGEANERDLSRRVQSARDTLDATNDFFQKATLYHEQTNQVNDPASVDTFRDGFDYLPAKFHQWVDDPEAHVLVAEADDKMLAVSVCFATDGGAHLFSKTLRIAPELQRKRFLMGIGFEVEKALQLRLHPWQLQLERHAVADVKRPYLWKGVPKKTDICFIARCHVLPRHDWQSPGVRWCSPPSLTTISDALPTFRHVAAGNARVLPTDSV</sequence>
<accession>A0A8J9W8I6</accession>
<evidence type="ECO:0000313" key="2">
    <source>
        <dbReference type="Proteomes" id="UP000838412"/>
    </source>
</evidence>
<dbReference type="Gene3D" id="3.40.50.300">
    <property type="entry name" value="P-loop containing nucleotide triphosphate hydrolases"/>
    <property type="match status" value="1"/>
</dbReference>
<gene>
    <name evidence="1" type="primary">Hypp6033</name>
    <name evidence="1" type="ORF">BLAG_LOCUS4413</name>
</gene>